<dbReference type="InterPro" id="IPR014748">
    <property type="entry name" value="Enoyl-CoA_hydra_C"/>
</dbReference>
<dbReference type="AlphaFoldDB" id="A0A7I8DGI1"/>
<dbReference type="SUPFAM" id="SSF52096">
    <property type="entry name" value="ClpP/crotonase"/>
    <property type="match status" value="1"/>
</dbReference>
<dbReference type="Pfam" id="PF00378">
    <property type="entry name" value="ECH_1"/>
    <property type="match status" value="1"/>
</dbReference>
<dbReference type="Proteomes" id="UP000593802">
    <property type="component" value="Chromosome"/>
</dbReference>
<keyword evidence="5" id="KW-1185">Reference proteome</keyword>
<dbReference type="EMBL" id="AP023366">
    <property type="protein sequence ID" value="BCJ87976.1"/>
    <property type="molecule type" value="Genomic_DNA"/>
</dbReference>
<accession>A0A7I8DGI1</accession>
<gene>
    <name evidence="4" type="ORF">skT53_29610</name>
</gene>
<reference evidence="4 5" key="1">
    <citation type="submission" date="2020-08" db="EMBL/GenBank/DDBJ databases">
        <title>Complete Genome Sequence of Effusibacillus dendaii Strain skT53, Isolated from Farmland soil.</title>
        <authorList>
            <person name="Konishi T."/>
            <person name="Kawasaki H."/>
        </authorList>
    </citation>
    <scope>NUCLEOTIDE SEQUENCE [LARGE SCALE GENOMIC DNA]</scope>
    <source>
        <strain evidence="5">skT53</strain>
    </source>
</reference>
<dbReference type="CDD" id="cd06558">
    <property type="entry name" value="crotonase-like"/>
    <property type="match status" value="1"/>
</dbReference>
<keyword evidence="2" id="KW-0456">Lyase</keyword>
<dbReference type="PANTHER" id="PTHR43802">
    <property type="entry name" value="ENOYL-COA HYDRATASE"/>
    <property type="match status" value="1"/>
</dbReference>
<dbReference type="Gene3D" id="3.90.226.10">
    <property type="entry name" value="2-enoyl-CoA Hydratase, Chain A, domain 1"/>
    <property type="match status" value="1"/>
</dbReference>
<name>A0A7I8DGI1_9BACL</name>
<dbReference type="PANTHER" id="PTHR43802:SF1">
    <property type="entry name" value="IP11341P-RELATED"/>
    <property type="match status" value="1"/>
</dbReference>
<dbReference type="Gene3D" id="1.10.12.10">
    <property type="entry name" value="Lyase 2-enoyl-coa Hydratase, Chain A, domain 2"/>
    <property type="match status" value="1"/>
</dbReference>
<dbReference type="InterPro" id="IPR018376">
    <property type="entry name" value="Enoyl-CoA_hyd/isom_CS"/>
</dbReference>
<dbReference type="PROSITE" id="PS00166">
    <property type="entry name" value="ENOYL_COA_HYDRATASE"/>
    <property type="match status" value="1"/>
</dbReference>
<dbReference type="InterPro" id="IPR029045">
    <property type="entry name" value="ClpP/crotonase-like_dom_sf"/>
</dbReference>
<dbReference type="KEGG" id="eff:skT53_29610"/>
<evidence type="ECO:0000256" key="1">
    <source>
        <dbReference type="ARBA" id="ARBA00005254"/>
    </source>
</evidence>
<protein>
    <submittedName>
        <fullName evidence="4">Enoyl-CoA hydratase</fullName>
    </submittedName>
</protein>
<sequence>MSELMIETQNGIRTLRLNRPERLNAFTSPLSSQLIDALQQASADDEVRVVVITGEGRGFCSGLDLTAVSELTSRQKSRHERLDDLEWVGRLTLSIVHNDKPVIAAINGAAAGAGLAMALACDFRVLKASAKITTGYIRNGLSPDAGMTYFLPRLVGLAKATELILTGRDILAEEAERLGLANAVFEEEEFEEGVRRFAETLAAGPPIAMTLSKRMLAEAQDADLVTQLKRELASIHKCFASGDTREAVQAFLEKRRPVFRGE</sequence>
<evidence type="ECO:0000313" key="5">
    <source>
        <dbReference type="Proteomes" id="UP000593802"/>
    </source>
</evidence>
<evidence type="ECO:0000313" key="4">
    <source>
        <dbReference type="EMBL" id="BCJ87976.1"/>
    </source>
</evidence>
<evidence type="ECO:0000256" key="2">
    <source>
        <dbReference type="ARBA" id="ARBA00023239"/>
    </source>
</evidence>
<dbReference type="GO" id="GO:0016836">
    <property type="term" value="F:hydro-lyase activity"/>
    <property type="evidence" value="ECO:0007669"/>
    <property type="project" value="UniProtKB-ARBA"/>
</dbReference>
<dbReference type="InterPro" id="IPR001753">
    <property type="entry name" value="Enoyl-CoA_hydra/iso"/>
</dbReference>
<proteinExistence type="inferred from homology"/>
<organism evidence="4 5">
    <name type="scientific">Effusibacillus dendaii</name>
    <dbReference type="NCBI Taxonomy" id="2743772"/>
    <lineage>
        <taxon>Bacteria</taxon>
        <taxon>Bacillati</taxon>
        <taxon>Bacillota</taxon>
        <taxon>Bacilli</taxon>
        <taxon>Bacillales</taxon>
        <taxon>Alicyclobacillaceae</taxon>
        <taxon>Effusibacillus</taxon>
    </lineage>
</organism>
<dbReference type="RefSeq" id="WP_226375242.1">
    <property type="nucleotide sequence ID" value="NZ_AP023366.1"/>
</dbReference>
<comment type="similarity">
    <text evidence="1 3">Belongs to the enoyl-CoA hydratase/isomerase family.</text>
</comment>
<dbReference type="FunFam" id="1.10.12.10:FF:000001">
    <property type="entry name" value="Probable enoyl-CoA hydratase, mitochondrial"/>
    <property type="match status" value="1"/>
</dbReference>
<evidence type="ECO:0000256" key="3">
    <source>
        <dbReference type="RuleBase" id="RU003707"/>
    </source>
</evidence>